<sequence>MKGKFNRTMVLISVTLLAILVNSCAGLGRKELSIVVDPTVGAAVEHGLSKLEHALEDKNISFERVRTLEEAQGKWVIVAGLASGEGGAAQLIQTENRTAPSVPEALAIWETTWQDKPVWAVTGYDERGLMYGLLDVATRIGWANEESPMAEIEAIDEKPDVAMRAISMYTMNRAYWESRFYDEAYWERYLDMLSQNRFNSLVVIFGYENGGFLAPVYPYFFNVDGFPDVQMVGIKPEEQQRNLEALNRLISMAHDRGIDVSVGIWDHIYRGGVQAGGIPGQEDAPDKPVEGLVWGLDGDNLMPYTKAALARFIELVPDLDGIEFRMHGESGLEEGEQEAFWADVFKSMKTTAPQMNFVLRAKGMAESVIQTALDEKVNFKIETKYWMEQMGMPYHPTHINRENQFDRRHGYADMLRYPQTYQMYWRLWNGGTTRILLWGSPEYARRFTESTMLYNGDGFEVNEPLATKMEAQPHDARPFDLLNEKYRYYDYEFERYWHFFQAFGRMGYSASTPSVIWEKEFESRFGRDAGPIVQEAMHQASWILPRIITSVYNYESSFPTTRGWAEKQRLGDLRHYAAGEGSDIQQFASFDEEARLLVDGGETARIRPSANSKWFEQTSAELNQLIAAAEKAVGETQNKEFFATMTDLKILSNLALYHSRRIPAAVSYRIYVNTKDPSALDEAIAYEREAIEAWQQLVDVAGDVYTDNLMMGVRGVVTKKKNGDSWVQDLGGHWRDELVLLKEDLAGLEQERANHTKTTSTVAHYKPSPTTDVSFQIGHEAVTDIALGAPLTVEARISSPAGIKWVRLRHRNVNQELEYETTPMLPAGDGDTYRATVPPGKINPKWDYTYFIEVMDNEGHGQIYPDLTKETPYIIVKLKR</sequence>
<dbReference type="RefSeq" id="WP_090605995.1">
    <property type="nucleotide sequence ID" value="NZ_FNZR01000004.1"/>
</dbReference>
<dbReference type="STRING" id="332977.SAMN05421740_104386"/>
<proteinExistence type="predicted"/>
<reference evidence="2" key="1">
    <citation type="submission" date="2016-10" db="EMBL/GenBank/DDBJ databases">
        <authorList>
            <person name="Varghese N."/>
            <person name="Submissions S."/>
        </authorList>
    </citation>
    <scope>NUCLEOTIDE SEQUENCE [LARGE SCALE GENOMIC DNA]</scope>
    <source>
        <strain evidence="2">Jip14</strain>
    </source>
</reference>
<name>A0A1H7PIH7_9SPHI</name>
<organism evidence="1 2">
    <name type="scientific">Parapedobacter koreensis</name>
    <dbReference type="NCBI Taxonomy" id="332977"/>
    <lineage>
        <taxon>Bacteria</taxon>
        <taxon>Pseudomonadati</taxon>
        <taxon>Bacteroidota</taxon>
        <taxon>Sphingobacteriia</taxon>
        <taxon>Sphingobacteriales</taxon>
        <taxon>Sphingobacteriaceae</taxon>
        <taxon>Parapedobacter</taxon>
    </lineage>
</organism>
<accession>A0A1H7PIH7</accession>
<evidence type="ECO:0000313" key="1">
    <source>
        <dbReference type="EMBL" id="SEL35416.1"/>
    </source>
</evidence>
<evidence type="ECO:0000313" key="2">
    <source>
        <dbReference type="Proteomes" id="UP000198916"/>
    </source>
</evidence>
<keyword evidence="2" id="KW-1185">Reference proteome</keyword>
<dbReference type="EMBL" id="FNZR01000004">
    <property type="protein sequence ID" value="SEL35416.1"/>
    <property type="molecule type" value="Genomic_DNA"/>
</dbReference>
<gene>
    <name evidence="1" type="ORF">SAMN05421740_104386</name>
</gene>
<protein>
    <submittedName>
        <fullName evidence="1">Uncharacterized protein</fullName>
    </submittedName>
</protein>
<dbReference type="Proteomes" id="UP000198916">
    <property type="component" value="Unassembled WGS sequence"/>
</dbReference>
<dbReference type="AlphaFoldDB" id="A0A1H7PIH7"/>
<dbReference type="OrthoDB" id="779687at2"/>